<dbReference type="NCBIfam" id="TIGR01966">
    <property type="entry name" value="RNasePH"/>
    <property type="match status" value="1"/>
</dbReference>
<dbReference type="CDD" id="cd11362">
    <property type="entry name" value="RNase_PH_bact"/>
    <property type="match status" value="1"/>
</dbReference>
<reference evidence="10 11" key="1">
    <citation type="submission" date="2018-05" db="EMBL/GenBank/DDBJ databases">
        <title>Draft genome sequences of Dehalococcoides mccartyi strains RC and KS.</title>
        <authorList>
            <person name="Higgins S.A."/>
            <person name="Padilla-Crespo E."/>
            <person name="Loeffler F.E."/>
        </authorList>
    </citation>
    <scope>NUCLEOTIDE SEQUENCE [LARGE SCALE GENOMIC DNA]</scope>
    <source>
        <strain evidence="10 11">RC</strain>
    </source>
</reference>
<dbReference type="HAMAP" id="MF_00564">
    <property type="entry name" value="RNase_PH"/>
    <property type="match status" value="1"/>
</dbReference>
<evidence type="ECO:0000256" key="6">
    <source>
        <dbReference type="ARBA" id="ARBA00022884"/>
    </source>
</evidence>
<feature type="binding site" evidence="7">
    <location>
        <position position="87"/>
    </location>
    <ligand>
        <name>phosphate</name>
        <dbReference type="ChEBI" id="CHEBI:43474"/>
        <note>substrate</note>
    </ligand>
</feature>
<dbReference type="GO" id="GO:0008033">
    <property type="term" value="P:tRNA processing"/>
    <property type="evidence" value="ECO:0007669"/>
    <property type="project" value="UniProtKB-UniRule"/>
</dbReference>
<protein>
    <recommendedName>
        <fullName evidence="7">Ribonuclease PH</fullName>
        <shortName evidence="7">RNase PH</shortName>
        <ecNumber evidence="7">2.7.7.56</ecNumber>
    </recommendedName>
    <alternativeName>
        <fullName evidence="7">tRNA nucleotidyltransferase</fullName>
    </alternativeName>
</protein>
<organism evidence="10 11">
    <name type="scientific">Dehalococcoides mccartyi</name>
    <dbReference type="NCBI Taxonomy" id="61435"/>
    <lineage>
        <taxon>Bacteria</taxon>
        <taxon>Bacillati</taxon>
        <taxon>Chloroflexota</taxon>
        <taxon>Dehalococcoidia</taxon>
        <taxon>Dehalococcoidales</taxon>
        <taxon>Dehalococcoidaceae</taxon>
        <taxon>Dehalococcoides</taxon>
    </lineage>
</organism>
<dbReference type="InterPro" id="IPR050080">
    <property type="entry name" value="RNase_PH"/>
</dbReference>
<dbReference type="InterPro" id="IPR002381">
    <property type="entry name" value="RNase_PH_bac-type"/>
</dbReference>
<dbReference type="AlphaFoldDB" id="A0A328ENS1"/>
<sequence length="248" mass="27489">MQRGDGRNFNQLRPITITPGFQSFAEGSVLIEQGKTRVICSVSMEDRVPQFLRNSGTGWVTAEYSMLPRSTVTRTQRDSSAGKISGRSQEIQRLIGRSLRSCVDMAALGERSFIVDCDVIQADAGTRTASITGSYIALYLAFKKMVDMGILSKMPFTSQVAAVSVSIFRGNIVLDPCYDEDFQAEVDFNLVMNDRGEFVEIQGTAEGKAFSRDTLDQVLKLGEAVSDSFLIFRRVLPSLSFSRLNSRY</sequence>
<evidence type="ECO:0000259" key="9">
    <source>
        <dbReference type="Pfam" id="PF03725"/>
    </source>
</evidence>
<feature type="binding site" evidence="7">
    <location>
        <begin position="125"/>
        <end position="127"/>
    </location>
    <ligand>
        <name>phosphate</name>
        <dbReference type="ChEBI" id="CHEBI:43474"/>
        <note>substrate</note>
    </ligand>
</feature>
<comment type="subunit">
    <text evidence="7">Homohexameric ring arranged as a trimer of dimers.</text>
</comment>
<feature type="domain" description="Exoribonuclease phosphorolytic" evidence="9">
    <location>
        <begin position="159"/>
        <end position="223"/>
    </location>
</feature>
<proteinExistence type="inferred from homology"/>
<feature type="domain" description="Exoribonuclease phosphorolytic" evidence="8">
    <location>
        <begin position="11"/>
        <end position="141"/>
    </location>
</feature>
<keyword evidence="2 7" id="KW-0698">rRNA processing</keyword>
<dbReference type="SUPFAM" id="SSF55666">
    <property type="entry name" value="Ribonuclease PH domain 2-like"/>
    <property type="match status" value="1"/>
</dbReference>
<keyword evidence="7 10" id="KW-0808">Transferase</keyword>
<dbReference type="InterPro" id="IPR015847">
    <property type="entry name" value="ExoRNase_PH_dom2"/>
</dbReference>
<keyword evidence="3 7" id="KW-0820">tRNA-binding</keyword>
<dbReference type="FunFam" id="3.30.230.70:FF:000003">
    <property type="entry name" value="Ribonuclease PH"/>
    <property type="match status" value="1"/>
</dbReference>
<evidence type="ECO:0000256" key="2">
    <source>
        <dbReference type="ARBA" id="ARBA00022552"/>
    </source>
</evidence>
<dbReference type="GO" id="GO:0000049">
    <property type="term" value="F:tRNA binding"/>
    <property type="evidence" value="ECO:0007669"/>
    <property type="project" value="UniProtKB-UniRule"/>
</dbReference>
<evidence type="ECO:0000259" key="8">
    <source>
        <dbReference type="Pfam" id="PF01138"/>
    </source>
</evidence>
<evidence type="ECO:0000256" key="1">
    <source>
        <dbReference type="ARBA" id="ARBA00006678"/>
    </source>
</evidence>
<dbReference type="GO" id="GO:0031125">
    <property type="term" value="P:rRNA 3'-end processing"/>
    <property type="evidence" value="ECO:0007669"/>
    <property type="project" value="UniProtKB-ARBA"/>
</dbReference>
<evidence type="ECO:0000256" key="5">
    <source>
        <dbReference type="ARBA" id="ARBA00022695"/>
    </source>
</evidence>
<keyword evidence="6" id="KW-0694">RNA-binding</keyword>
<comment type="caution">
    <text evidence="10">The sequence shown here is derived from an EMBL/GenBank/DDBJ whole genome shotgun (WGS) entry which is preliminary data.</text>
</comment>
<dbReference type="PANTHER" id="PTHR11953">
    <property type="entry name" value="EXOSOME COMPLEX COMPONENT"/>
    <property type="match status" value="1"/>
</dbReference>
<dbReference type="Gene3D" id="3.30.230.70">
    <property type="entry name" value="GHMP Kinase, N-terminal domain"/>
    <property type="match status" value="1"/>
</dbReference>
<evidence type="ECO:0000256" key="3">
    <source>
        <dbReference type="ARBA" id="ARBA00022555"/>
    </source>
</evidence>
<evidence type="ECO:0000313" key="10">
    <source>
        <dbReference type="EMBL" id="RAL69163.1"/>
    </source>
</evidence>
<evidence type="ECO:0000256" key="7">
    <source>
        <dbReference type="HAMAP-Rule" id="MF_00564"/>
    </source>
</evidence>
<name>A0A328ENS1_9CHLR</name>
<dbReference type="GO" id="GO:0009022">
    <property type="term" value="F:tRNA nucleotidyltransferase activity"/>
    <property type="evidence" value="ECO:0007669"/>
    <property type="project" value="UniProtKB-UniRule"/>
</dbReference>
<dbReference type="Pfam" id="PF01138">
    <property type="entry name" value="RNase_PH"/>
    <property type="match status" value="1"/>
</dbReference>
<comment type="similarity">
    <text evidence="1 7">Belongs to the RNase PH family.</text>
</comment>
<dbReference type="Pfam" id="PF03725">
    <property type="entry name" value="RNase_PH_C"/>
    <property type="match status" value="1"/>
</dbReference>
<keyword evidence="5 7" id="KW-0548">Nucleotidyltransferase</keyword>
<accession>A0A328ENS1</accession>
<dbReference type="GO" id="GO:0000175">
    <property type="term" value="F:3'-5'-RNA exonuclease activity"/>
    <property type="evidence" value="ECO:0007669"/>
    <property type="project" value="UniProtKB-UniRule"/>
</dbReference>
<dbReference type="InterPro" id="IPR036345">
    <property type="entry name" value="ExoRNase_PH_dom2_sf"/>
</dbReference>
<dbReference type="Proteomes" id="UP000249146">
    <property type="component" value="Unassembled WGS sequence"/>
</dbReference>
<dbReference type="PROSITE" id="PS01277">
    <property type="entry name" value="RIBONUCLEASE_PH"/>
    <property type="match status" value="1"/>
</dbReference>
<dbReference type="PANTHER" id="PTHR11953:SF0">
    <property type="entry name" value="EXOSOME COMPLEX COMPONENT RRP41"/>
    <property type="match status" value="1"/>
</dbReference>
<evidence type="ECO:0000313" key="11">
    <source>
        <dbReference type="Proteomes" id="UP000249146"/>
    </source>
</evidence>
<dbReference type="InterPro" id="IPR027408">
    <property type="entry name" value="PNPase/RNase_PH_dom_sf"/>
</dbReference>
<evidence type="ECO:0000256" key="4">
    <source>
        <dbReference type="ARBA" id="ARBA00022694"/>
    </source>
</evidence>
<keyword evidence="4 7" id="KW-0819">tRNA processing</keyword>
<dbReference type="InterPro" id="IPR018336">
    <property type="entry name" value="RNase_PH_CS"/>
</dbReference>
<dbReference type="EC" id="2.7.7.56" evidence="7"/>
<dbReference type="InterPro" id="IPR020568">
    <property type="entry name" value="Ribosomal_Su5_D2-typ_SF"/>
</dbReference>
<comment type="function">
    <text evidence="7">Phosphorolytic 3'-5' exoribonuclease that plays an important role in tRNA 3'-end maturation. Removes nucleotide residues following the 3'-CCA terminus of tRNAs; can also add nucleotides to the ends of RNA molecules by using nucleoside diphosphates as substrates, but this may not be physiologically important. Probably plays a role in initiation of 16S rRNA degradation (leading to ribosome degradation) during starvation.</text>
</comment>
<dbReference type="InterPro" id="IPR001247">
    <property type="entry name" value="ExoRNase_PH_dom1"/>
</dbReference>
<gene>
    <name evidence="7" type="primary">rph</name>
    <name evidence="10" type="ORF">C1G87_1144</name>
</gene>
<dbReference type="GO" id="GO:0016075">
    <property type="term" value="P:rRNA catabolic process"/>
    <property type="evidence" value="ECO:0007669"/>
    <property type="project" value="UniProtKB-UniRule"/>
</dbReference>
<comment type="catalytic activity">
    <reaction evidence="7">
        <text>tRNA(n+1) + phosphate = tRNA(n) + a ribonucleoside 5'-diphosphate</text>
        <dbReference type="Rhea" id="RHEA:10628"/>
        <dbReference type="Rhea" id="RHEA-COMP:17343"/>
        <dbReference type="Rhea" id="RHEA-COMP:17344"/>
        <dbReference type="ChEBI" id="CHEBI:43474"/>
        <dbReference type="ChEBI" id="CHEBI:57930"/>
        <dbReference type="ChEBI" id="CHEBI:173114"/>
        <dbReference type="EC" id="2.7.7.56"/>
    </reaction>
</comment>
<dbReference type="SUPFAM" id="SSF54211">
    <property type="entry name" value="Ribosomal protein S5 domain 2-like"/>
    <property type="match status" value="1"/>
</dbReference>
<dbReference type="EMBL" id="QGLC01000011">
    <property type="protein sequence ID" value="RAL69163.1"/>
    <property type="molecule type" value="Genomic_DNA"/>
</dbReference>